<evidence type="ECO:0000256" key="9">
    <source>
        <dbReference type="SAM" id="Coils"/>
    </source>
</evidence>
<dbReference type="Gene3D" id="1.10.10.10">
    <property type="entry name" value="Winged helix-like DNA-binding domain superfamily/Winged helix DNA-binding domain"/>
    <property type="match status" value="1"/>
</dbReference>
<feature type="domain" description="Myb-like" evidence="11">
    <location>
        <begin position="332"/>
        <end position="374"/>
    </location>
</feature>
<evidence type="ECO:0000256" key="4">
    <source>
        <dbReference type="ARBA" id="ARBA00023125"/>
    </source>
</evidence>
<dbReference type="CDD" id="cd00167">
    <property type="entry name" value="SANT"/>
    <property type="match status" value="1"/>
</dbReference>
<feature type="region of interest" description="Disordered" evidence="10">
    <location>
        <begin position="809"/>
        <end position="854"/>
    </location>
</feature>
<dbReference type="InterPro" id="IPR001005">
    <property type="entry name" value="SANT/Myb"/>
</dbReference>
<feature type="compositionally biased region" description="Polar residues" evidence="10">
    <location>
        <begin position="809"/>
        <end position="821"/>
    </location>
</feature>
<keyword evidence="9" id="KW-0175">Coiled coil</keyword>
<keyword evidence="1" id="KW-0479">Metal-binding</keyword>
<reference evidence="14 15" key="1">
    <citation type="journal article" date="2011" name="J. Gen. Appl. Microbiol.">
        <title>Draft genome sequencing of the enigmatic yeast Saitoella complicata.</title>
        <authorList>
            <person name="Nishida H."/>
            <person name="Hamamoto M."/>
            <person name="Sugiyama J."/>
        </authorList>
    </citation>
    <scope>NUCLEOTIDE SEQUENCE [LARGE SCALE GENOMIC DNA]</scope>
    <source>
        <strain evidence="14 15">NRRL Y-17804</strain>
    </source>
</reference>
<reference evidence="14 15" key="2">
    <citation type="journal article" date="2014" name="J. Gen. Appl. Microbiol.">
        <title>The early diverging ascomycetous budding yeast Saitoella complicata has three histone deacetylases belonging to the Clr6, Hos2, and Rpd3 lineages.</title>
        <authorList>
            <person name="Nishida H."/>
            <person name="Matsumoto T."/>
            <person name="Kondo S."/>
            <person name="Hamamoto M."/>
            <person name="Yoshikawa H."/>
        </authorList>
    </citation>
    <scope>NUCLEOTIDE SEQUENCE [LARGE SCALE GENOMIC DNA]</scope>
    <source>
        <strain evidence="14 15">NRRL Y-17804</strain>
    </source>
</reference>
<dbReference type="STRING" id="698492.A0A0E9N7U8"/>
<keyword evidence="6" id="KW-0539">Nucleus</keyword>
<evidence type="ECO:0000256" key="6">
    <source>
        <dbReference type="ARBA" id="ARBA00023242"/>
    </source>
</evidence>
<evidence type="ECO:0000259" key="11">
    <source>
        <dbReference type="PROSITE" id="PS50090"/>
    </source>
</evidence>
<accession>A0A0E9N7U8</accession>
<comment type="caution">
    <text evidence="14">The sequence shown here is derived from an EMBL/GenBank/DDBJ whole genome shotgun (WGS) entry which is preliminary data.</text>
</comment>
<feature type="domain" description="SWIRM" evidence="12">
    <location>
        <begin position="96"/>
        <end position="193"/>
    </location>
</feature>
<dbReference type="PROSITE" id="PS50934">
    <property type="entry name" value="SWIRM"/>
    <property type="match status" value="1"/>
</dbReference>
<feature type="compositionally biased region" description="Polar residues" evidence="10">
    <location>
        <begin position="845"/>
        <end position="854"/>
    </location>
</feature>
<dbReference type="PANTHER" id="PTHR12802">
    <property type="entry name" value="SWI/SNF COMPLEX-RELATED"/>
    <property type="match status" value="1"/>
</dbReference>
<feature type="region of interest" description="Disordered" evidence="10">
    <location>
        <begin position="437"/>
        <end position="483"/>
    </location>
</feature>
<evidence type="ECO:0000256" key="3">
    <source>
        <dbReference type="ARBA" id="ARBA00023015"/>
    </source>
</evidence>
<keyword evidence="15" id="KW-1185">Reference proteome</keyword>
<evidence type="ECO:0000313" key="14">
    <source>
        <dbReference type="EMBL" id="GAO45992.1"/>
    </source>
</evidence>
<evidence type="ECO:0000256" key="2">
    <source>
        <dbReference type="ARBA" id="ARBA00022833"/>
    </source>
</evidence>
<dbReference type="InterPro" id="IPR017884">
    <property type="entry name" value="SANT_dom"/>
</dbReference>
<comment type="function">
    <text evidence="7">Component of the chromatin structure remodeling complex (RSC), which is involved in transcription regulation and nucleosome positioning. Controls particularly membrane and organelle development genes. Part of the SWI/SNF complex, an ATP-dependent chromatin remodeling complex, required for the positive and negative regulation of gene expression of a large number of genes. It changes chromatin structure by altering DNA-histone contacts within a nucleosome, leading eventually to a change in nucleosome position, thus facilitating or repressing binding of gene-specific transcription factors.</text>
</comment>
<feature type="compositionally biased region" description="Basic residues" evidence="10">
    <location>
        <begin position="642"/>
        <end position="652"/>
    </location>
</feature>
<dbReference type="GO" id="GO:0045893">
    <property type="term" value="P:positive regulation of DNA-templated transcription"/>
    <property type="evidence" value="ECO:0007669"/>
    <property type="project" value="TreeGrafter"/>
</dbReference>
<feature type="region of interest" description="Disordered" evidence="10">
    <location>
        <begin position="1"/>
        <end position="76"/>
    </location>
</feature>
<feature type="compositionally biased region" description="Basic and acidic residues" evidence="10">
    <location>
        <begin position="437"/>
        <end position="453"/>
    </location>
</feature>
<dbReference type="InterPro" id="IPR036388">
    <property type="entry name" value="WH-like_DNA-bd_sf"/>
</dbReference>
<evidence type="ECO:0000256" key="5">
    <source>
        <dbReference type="ARBA" id="ARBA00023163"/>
    </source>
</evidence>
<evidence type="ECO:0000256" key="1">
    <source>
        <dbReference type="ARBA" id="ARBA00022771"/>
    </source>
</evidence>
<evidence type="ECO:0000256" key="10">
    <source>
        <dbReference type="SAM" id="MobiDB-lite"/>
    </source>
</evidence>
<evidence type="ECO:0000259" key="12">
    <source>
        <dbReference type="PROSITE" id="PS50934"/>
    </source>
</evidence>
<dbReference type="SMART" id="SM00717">
    <property type="entry name" value="SANT"/>
    <property type="match status" value="1"/>
</dbReference>
<dbReference type="PROSITE" id="PS50090">
    <property type="entry name" value="MYB_LIKE"/>
    <property type="match status" value="1"/>
</dbReference>
<organism evidence="14 15">
    <name type="scientific">Saitoella complicata (strain BCRC 22490 / CBS 7301 / JCM 7358 / NBRC 10748 / NRRL Y-17804)</name>
    <dbReference type="NCBI Taxonomy" id="698492"/>
    <lineage>
        <taxon>Eukaryota</taxon>
        <taxon>Fungi</taxon>
        <taxon>Dikarya</taxon>
        <taxon>Ascomycota</taxon>
        <taxon>Taphrinomycotina</taxon>
        <taxon>Taphrinomycotina incertae sedis</taxon>
        <taxon>Saitoella</taxon>
    </lineage>
</organism>
<dbReference type="GO" id="GO:0016586">
    <property type="term" value="C:RSC-type complex"/>
    <property type="evidence" value="ECO:0007669"/>
    <property type="project" value="UniProtKB-ARBA"/>
</dbReference>
<evidence type="ECO:0000313" key="15">
    <source>
        <dbReference type="Proteomes" id="UP000033140"/>
    </source>
</evidence>
<dbReference type="GO" id="GO:0006338">
    <property type="term" value="P:chromatin remodeling"/>
    <property type="evidence" value="ECO:0007669"/>
    <property type="project" value="UniProtKB-ARBA"/>
</dbReference>
<dbReference type="SUPFAM" id="SSF46689">
    <property type="entry name" value="Homeodomain-like"/>
    <property type="match status" value="2"/>
</dbReference>
<dbReference type="GO" id="GO:0008270">
    <property type="term" value="F:zinc ion binding"/>
    <property type="evidence" value="ECO:0007669"/>
    <property type="project" value="UniProtKB-KW"/>
</dbReference>
<feature type="coiled-coil region" evidence="9">
    <location>
        <begin position="528"/>
        <end position="566"/>
    </location>
</feature>
<gene>
    <name evidence="14" type="ORF">G7K_0237-t1</name>
</gene>
<feature type="compositionally biased region" description="Basic and acidic residues" evidence="10">
    <location>
        <begin position="33"/>
        <end position="48"/>
    </location>
</feature>
<feature type="compositionally biased region" description="Polar residues" evidence="10">
    <location>
        <begin position="219"/>
        <end position="232"/>
    </location>
</feature>
<dbReference type="GO" id="GO:0042393">
    <property type="term" value="F:histone binding"/>
    <property type="evidence" value="ECO:0007669"/>
    <property type="project" value="TreeGrafter"/>
</dbReference>
<protein>
    <recommendedName>
        <fullName evidence="16">SWIRM-domain-containing protein</fullName>
    </recommendedName>
</protein>
<dbReference type="EMBL" id="BACD03000002">
    <property type="protein sequence ID" value="GAO45992.1"/>
    <property type="molecule type" value="Genomic_DNA"/>
</dbReference>
<proteinExistence type="predicted"/>
<dbReference type="PROSITE" id="PS51293">
    <property type="entry name" value="SANT"/>
    <property type="match status" value="1"/>
</dbReference>
<name>A0A0E9N7U8_SAICN</name>
<evidence type="ECO:0000256" key="7">
    <source>
        <dbReference type="ARBA" id="ARBA00058697"/>
    </source>
</evidence>
<sequence length="854" mass="94077">MEHSEEQNPPPIPSETLQAMDVEGGQEELEQREEDKAMDEVHAMKEEQDNGADLNDAPAAGQDAPVEEPAPVDPAAEQRRIEEAAKKYLAEQTHEVIIPSYAGWFDMTTIDPLERKSLPEFFNGRNRSKTPTVYKDYRDFMINTYRLNPEEYLTFTACRRNLAGDVCAIMRVHAFLEQWGLINYQVDADTRPSIIGPPFTGHFRVTADTPRGLQPFQPGVSTVTSGKLSAATQEKARKETGESNMELRKNIYESSPSGGALRDANAPAPTGPQKHYNCFTCGTECTLLRYHNTKRKSELCVTCYEDSRFPSTTHSGDFVKIDLRGQKPGDDWTDQETLLLLEGVEMFEEDWDAIADHVGTRTREACVLKFIQLPIEDPYLEGAPQPVITGGKRLPFSQADNPVMSVVAFLASVVEPTVAAKAAERSVGALKETLKKQAEEKKKEKQVRAEEGKAPASDEEMADVDAAPPSPAAEQPAQDGAVDKETLEKAAEIALGSAAAKAHLLASHSELEMQRLTTALTHAQLSKLELKLAQVTQLERVLDRERAELEKQREEIYLERLSMKKQVFAVQEQLRKAVEIGTANPKEGFAAAVQAGGMGGEGVPVQMGAGNSARYPGVGPISAEKPGHKRLAPARVKDARSTVHKAATRKRNAYGDQQPNESRLRQGTPVSLPQPTLPPLINILSPGIPANPTLRRIRWKGHHENKLAECYIRDHEAYDDYRNPTIIKSKDGWGQTWWVWDWMPLTSKIVSSISLHSSKRLMRMKTRPVQVTPSIKPLLNNASRSALGMMNSRQSLGPNPRSHLSVVPSTGFTMFPNSQVGTGSGAENDEDGDSGESSKDDSGSQNGSQPVNIT</sequence>
<dbReference type="GO" id="GO:0016514">
    <property type="term" value="C:SWI/SNF complex"/>
    <property type="evidence" value="ECO:0007669"/>
    <property type="project" value="TreeGrafter"/>
</dbReference>
<dbReference type="FunFam" id="1.10.10.10:FF:000020">
    <property type="entry name" value="SWI/SNF complex subunit SMARCC2 isoform c"/>
    <property type="match status" value="1"/>
</dbReference>
<feature type="domain" description="SANT" evidence="13">
    <location>
        <begin position="327"/>
        <end position="378"/>
    </location>
</feature>
<dbReference type="InterPro" id="IPR007526">
    <property type="entry name" value="SWIRM"/>
</dbReference>
<keyword evidence="5" id="KW-0804">Transcription</keyword>
<feature type="region of interest" description="Disordered" evidence="10">
    <location>
        <begin position="631"/>
        <end position="671"/>
    </location>
</feature>
<keyword evidence="1" id="KW-0863">Zinc-finger</keyword>
<feature type="region of interest" description="Disordered" evidence="10">
    <location>
        <begin position="216"/>
        <end position="246"/>
    </location>
</feature>
<reference evidence="14 15" key="3">
    <citation type="journal article" date="2015" name="Genome Announc.">
        <title>Draft Genome Sequence of the Archiascomycetous Yeast Saitoella complicata.</title>
        <authorList>
            <person name="Yamauchi K."/>
            <person name="Kondo S."/>
            <person name="Hamamoto M."/>
            <person name="Takahashi Y."/>
            <person name="Ogura Y."/>
            <person name="Hayashi T."/>
            <person name="Nishida H."/>
        </authorList>
    </citation>
    <scope>NUCLEOTIDE SEQUENCE [LARGE SCALE GENOMIC DNA]</scope>
    <source>
        <strain evidence="14 15">NRRL Y-17804</strain>
    </source>
</reference>
<dbReference type="Pfam" id="PF04433">
    <property type="entry name" value="SWIRM"/>
    <property type="match status" value="1"/>
</dbReference>
<dbReference type="Gene3D" id="1.10.10.60">
    <property type="entry name" value="Homeodomain-like"/>
    <property type="match status" value="1"/>
</dbReference>
<feature type="compositionally biased region" description="Low complexity" evidence="10">
    <location>
        <begin position="63"/>
        <end position="75"/>
    </location>
</feature>
<keyword evidence="2" id="KW-0862">Zinc</keyword>
<evidence type="ECO:0000259" key="13">
    <source>
        <dbReference type="PROSITE" id="PS51293"/>
    </source>
</evidence>
<dbReference type="PANTHER" id="PTHR12802:SF41">
    <property type="entry name" value="BRAHMA ASSOCIATED PROTEIN 155 KDA"/>
    <property type="match status" value="1"/>
</dbReference>
<dbReference type="AlphaFoldDB" id="A0A0E9N7U8"/>
<keyword evidence="3" id="KW-0805">Transcription regulation</keyword>
<dbReference type="FunFam" id="1.10.10.60:FF:000014">
    <property type="entry name" value="SWI/SNF complex subunit SMARCC2 isoform C"/>
    <property type="match status" value="1"/>
</dbReference>
<dbReference type="Proteomes" id="UP000033140">
    <property type="component" value="Unassembled WGS sequence"/>
</dbReference>
<evidence type="ECO:0000256" key="8">
    <source>
        <dbReference type="ARBA" id="ARBA00064725"/>
    </source>
</evidence>
<feature type="compositionally biased region" description="Basic and acidic residues" evidence="10">
    <location>
        <begin position="234"/>
        <end position="246"/>
    </location>
</feature>
<comment type="subunit">
    <text evidence="8">Component of the RSC complex composed of at least arp9, arp42, rsc1, rsc4, rsc7, rsc9, rsc58, sfh1, snf21, ssr1, ssr2, ssr3 and ssr4. The complex interacts with histone and histone variant components of centromeric chromatin. Component of the SWI/SNF global transcription activator complex composed of at least arp9, arp42, snf5, snf22, snf30, sbf59, sol1, ssr1, ssr2, ssr3, ssr4 and tfg3.</text>
</comment>
<evidence type="ECO:0008006" key="16">
    <source>
        <dbReference type="Google" id="ProtNLM"/>
    </source>
</evidence>
<dbReference type="InterPro" id="IPR009057">
    <property type="entry name" value="Homeodomain-like_sf"/>
</dbReference>
<dbReference type="Pfam" id="PF16495">
    <property type="entry name" value="SWIRM-assoc_1"/>
    <property type="match status" value="1"/>
</dbReference>
<dbReference type="Pfam" id="PF00249">
    <property type="entry name" value="Myb_DNA-binding"/>
    <property type="match status" value="1"/>
</dbReference>
<keyword evidence="4" id="KW-0238">DNA-binding</keyword>
<dbReference type="InterPro" id="IPR032451">
    <property type="entry name" value="SMARCC_C"/>
</dbReference>
<dbReference type="GO" id="GO:0003677">
    <property type="term" value="F:DNA binding"/>
    <property type="evidence" value="ECO:0007669"/>
    <property type="project" value="UniProtKB-KW"/>
</dbReference>